<accession>A0A375G2V7</accession>
<protein>
    <submittedName>
        <fullName evidence="1">Uncharacterized protein</fullName>
    </submittedName>
</protein>
<organism evidence="1">
    <name type="scientific">Cupriavidus oxalaticus</name>
    <dbReference type="NCBI Taxonomy" id="96344"/>
    <lineage>
        <taxon>Bacteria</taxon>
        <taxon>Pseudomonadati</taxon>
        <taxon>Pseudomonadota</taxon>
        <taxon>Betaproteobacteria</taxon>
        <taxon>Burkholderiales</taxon>
        <taxon>Burkholderiaceae</taxon>
        <taxon>Cupriavidus</taxon>
    </lineage>
</organism>
<dbReference type="EMBL" id="OGUS01000124">
    <property type="protein sequence ID" value="SPC15003.1"/>
    <property type="molecule type" value="Genomic_DNA"/>
</dbReference>
<sequence>MADRPLRPATDRRLGRLLPHQLANQTSAAPVARGRCRSPAFTLRSYAVLANLSTSYPPRQGTFRCITHPFATRHQAEARAAVRLACVRHAASVQSEPGSNSSVQSLCGPEGPRSFERSLTLRKLTDQIRRPSHVLLCEHCITCEATLSEDSGVRYPAPTLIGCLFVKELRSPALPFSALRCLQQRNEIMQSFLRFVNRFSNLFLLQPALLTSLRQPPGQPRNPCCVCFAALRCVLRGGEY</sequence>
<evidence type="ECO:0000313" key="1">
    <source>
        <dbReference type="EMBL" id="SPC15003.1"/>
    </source>
</evidence>
<dbReference type="Proteomes" id="UP000256862">
    <property type="component" value="Chromosome CO2235"/>
</dbReference>
<name>A0A375G2V7_9BURK</name>
<reference evidence="1" key="1">
    <citation type="submission" date="2018-01" db="EMBL/GenBank/DDBJ databases">
        <authorList>
            <person name="Clerissi C."/>
        </authorList>
    </citation>
    <scope>NUCLEOTIDE SEQUENCE</scope>
    <source>
        <strain evidence="1">Cupriavidus oxalaticus LMG 2235</strain>
    </source>
</reference>
<gene>
    <name evidence="1" type="ORF">CO2235_230211</name>
</gene>
<comment type="caution">
    <text evidence="1">The sequence shown here is derived from an EMBL/GenBank/DDBJ whole genome shotgun (WGS) entry which is preliminary data.</text>
</comment>
<dbReference type="AlphaFoldDB" id="A0A375G2V7"/>
<proteinExistence type="predicted"/>